<protein>
    <recommendedName>
        <fullName evidence="15">Protein CHROMOSOME TRANSMISSION FIDELITY 7</fullName>
    </recommendedName>
</protein>
<keyword evidence="7" id="KW-0539">Nucleus</keyword>
<accession>A0AAV5KXR4</accession>
<keyword evidence="3" id="KW-0808">Transferase</keyword>
<proteinExistence type="inferred from homology"/>
<evidence type="ECO:0000259" key="11">
    <source>
        <dbReference type="Pfam" id="PF13878"/>
    </source>
</evidence>
<comment type="similarity">
    <text evidence="2">Belongs to the acetyltransferase family. ECO subfamily.</text>
</comment>
<evidence type="ECO:0000256" key="10">
    <source>
        <dbReference type="SAM" id="MobiDB-lite"/>
    </source>
</evidence>
<dbReference type="Pfam" id="PF13880">
    <property type="entry name" value="Acetyltransf_13"/>
    <property type="match status" value="1"/>
</dbReference>
<name>A0AAV5KXR4_9ROSI</name>
<dbReference type="GO" id="GO:0061733">
    <property type="term" value="F:protein-lysine-acetyltransferase activity"/>
    <property type="evidence" value="ECO:0007669"/>
    <property type="project" value="TreeGrafter"/>
</dbReference>
<evidence type="ECO:0000256" key="5">
    <source>
        <dbReference type="ARBA" id="ARBA00022771"/>
    </source>
</evidence>
<organism evidence="13 14">
    <name type="scientific">Rubroshorea leprosula</name>
    <dbReference type="NCBI Taxonomy" id="152421"/>
    <lineage>
        <taxon>Eukaryota</taxon>
        <taxon>Viridiplantae</taxon>
        <taxon>Streptophyta</taxon>
        <taxon>Embryophyta</taxon>
        <taxon>Tracheophyta</taxon>
        <taxon>Spermatophyta</taxon>
        <taxon>Magnoliopsida</taxon>
        <taxon>eudicotyledons</taxon>
        <taxon>Gunneridae</taxon>
        <taxon>Pentapetalae</taxon>
        <taxon>rosids</taxon>
        <taxon>malvids</taxon>
        <taxon>Malvales</taxon>
        <taxon>Dipterocarpaceae</taxon>
        <taxon>Rubroshorea</taxon>
    </lineage>
</organism>
<evidence type="ECO:0000256" key="1">
    <source>
        <dbReference type="ARBA" id="ARBA00004123"/>
    </source>
</evidence>
<reference evidence="13 14" key="1">
    <citation type="journal article" date="2021" name="Commun. Biol.">
        <title>The genome of Shorea leprosula (Dipterocarpaceae) highlights the ecological relevance of drought in aseasonal tropical rainforests.</title>
        <authorList>
            <person name="Ng K.K.S."/>
            <person name="Kobayashi M.J."/>
            <person name="Fawcett J.A."/>
            <person name="Hatakeyama M."/>
            <person name="Paape T."/>
            <person name="Ng C.H."/>
            <person name="Ang C.C."/>
            <person name="Tnah L.H."/>
            <person name="Lee C.T."/>
            <person name="Nishiyama T."/>
            <person name="Sese J."/>
            <person name="O'Brien M.J."/>
            <person name="Copetti D."/>
            <person name="Mohd Noor M.I."/>
            <person name="Ong R.C."/>
            <person name="Putra M."/>
            <person name="Sireger I.Z."/>
            <person name="Indrioko S."/>
            <person name="Kosugi Y."/>
            <person name="Izuno A."/>
            <person name="Isagi Y."/>
            <person name="Lee S.L."/>
            <person name="Shimizu K.K."/>
        </authorList>
    </citation>
    <scope>NUCLEOTIDE SEQUENCE [LARGE SCALE GENOMIC DNA]</scope>
    <source>
        <strain evidence="13">214</strain>
    </source>
</reference>
<feature type="domain" description="N-acetyltransferase ESCO acetyl-transferase" evidence="12">
    <location>
        <begin position="296"/>
        <end position="364"/>
    </location>
</feature>
<comment type="subcellular location">
    <subcellularLocation>
        <location evidence="1">Nucleus</location>
    </subcellularLocation>
</comment>
<evidence type="ECO:0000256" key="6">
    <source>
        <dbReference type="ARBA" id="ARBA00022833"/>
    </source>
</evidence>
<feature type="region of interest" description="Disordered" evidence="10">
    <location>
        <begin position="1"/>
        <end position="26"/>
    </location>
</feature>
<evidence type="ECO:0008006" key="15">
    <source>
        <dbReference type="Google" id="ProtNLM"/>
    </source>
</evidence>
<keyword evidence="6" id="KW-0862">Zinc</keyword>
<keyword evidence="9" id="KW-0012">Acyltransferase</keyword>
<dbReference type="Proteomes" id="UP001054252">
    <property type="component" value="Unassembled WGS sequence"/>
</dbReference>
<comment type="caution">
    <text evidence="13">The sequence shown here is derived from an EMBL/GenBank/DDBJ whole genome shotgun (WGS) entry which is preliminary data.</text>
</comment>
<dbReference type="InterPro" id="IPR028009">
    <property type="entry name" value="ESCO_Acetyltransf_dom"/>
</dbReference>
<dbReference type="Pfam" id="PF13878">
    <property type="entry name" value="zf-C2H2_3"/>
    <property type="match status" value="1"/>
</dbReference>
<dbReference type="CDD" id="cd04301">
    <property type="entry name" value="NAT_SF"/>
    <property type="match status" value="1"/>
</dbReference>
<dbReference type="EMBL" id="BPVZ01000084">
    <property type="protein sequence ID" value="GKV29770.1"/>
    <property type="molecule type" value="Genomic_DNA"/>
</dbReference>
<evidence type="ECO:0000256" key="4">
    <source>
        <dbReference type="ARBA" id="ARBA00022723"/>
    </source>
</evidence>
<evidence type="ECO:0000256" key="7">
    <source>
        <dbReference type="ARBA" id="ARBA00023242"/>
    </source>
</evidence>
<dbReference type="GO" id="GO:0008270">
    <property type="term" value="F:zinc ion binding"/>
    <property type="evidence" value="ECO:0007669"/>
    <property type="project" value="UniProtKB-KW"/>
</dbReference>
<evidence type="ECO:0000313" key="14">
    <source>
        <dbReference type="Proteomes" id="UP001054252"/>
    </source>
</evidence>
<dbReference type="GO" id="GO:0000785">
    <property type="term" value="C:chromatin"/>
    <property type="evidence" value="ECO:0007669"/>
    <property type="project" value="TreeGrafter"/>
</dbReference>
<keyword evidence="4" id="KW-0479">Metal-binding</keyword>
<evidence type="ECO:0000259" key="12">
    <source>
        <dbReference type="Pfam" id="PF13880"/>
    </source>
</evidence>
<dbReference type="GO" id="GO:0005634">
    <property type="term" value="C:nucleus"/>
    <property type="evidence" value="ECO:0007669"/>
    <property type="project" value="UniProtKB-SubCell"/>
</dbReference>
<evidence type="ECO:0000256" key="8">
    <source>
        <dbReference type="ARBA" id="ARBA00023306"/>
    </source>
</evidence>
<sequence>MQSKINSFFKSSSSSSSSSTKSSVTPPVVDDDEMAIWVKADHVFVNTYSRRVRKTDGVLIGEKGNEGSKESINDITKKLVSANEVNASGRAESHLPGKVLNKKRSYAQFYLELGQSDFLLHTCSTCGFKYASGEEVDEKNHNIYHKNYTHGIQFKGWHNERVVHAPNGEGGRVILVLDSDSVAQRNKVQEVVNVMEIELGEGWIFHKFCKVYFFVSSHRIAGCLVAEPIKEAFKVVSCSVSERHHGVEAKKRSNSTTIQFGNIILQREVVKRAPANCSELTDAKNCGAIVCEEDAVPAVCGVRAIWVTPSNRRKGIATHLLDAMRKSFSMGLALDRTQLAFSQPSSAGRALASNYTGTGSFLVYKTSNLTQ</sequence>
<evidence type="ECO:0000256" key="2">
    <source>
        <dbReference type="ARBA" id="ARBA00005816"/>
    </source>
</evidence>
<keyword evidence="14" id="KW-1185">Reference proteome</keyword>
<dbReference type="InterPro" id="IPR028005">
    <property type="entry name" value="AcTrfase_ESCO_Znf_dom"/>
</dbReference>
<keyword evidence="5" id="KW-0863">Zinc-finger</keyword>
<keyword evidence="8" id="KW-0131">Cell cycle</keyword>
<dbReference type="PANTHER" id="PTHR45884">
    <property type="entry name" value="N-ACETYLTRANSFERASE ECO"/>
    <property type="match status" value="1"/>
</dbReference>
<feature type="domain" description="N-acetyltransferase ESCO zinc-finger" evidence="11">
    <location>
        <begin position="108"/>
        <end position="147"/>
    </location>
</feature>
<evidence type="ECO:0000256" key="3">
    <source>
        <dbReference type="ARBA" id="ARBA00022679"/>
    </source>
</evidence>
<dbReference type="AlphaFoldDB" id="A0AAV5KXR4"/>
<gene>
    <name evidence="13" type="ORF">SLEP1_g38668</name>
</gene>
<evidence type="ECO:0000256" key="9">
    <source>
        <dbReference type="ARBA" id="ARBA00023315"/>
    </source>
</evidence>
<feature type="compositionally biased region" description="Low complexity" evidence="10">
    <location>
        <begin position="7"/>
        <end position="26"/>
    </location>
</feature>
<dbReference type="GO" id="GO:0007064">
    <property type="term" value="P:mitotic sister chromatid cohesion"/>
    <property type="evidence" value="ECO:0007669"/>
    <property type="project" value="TreeGrafter"/>
</dbReference>
<evidence type="ECO:0000313" key="13">
    <source>
        <dbReference type="EMBL" id="GKV29770.1"/>
    </source>
</evidence>
<dbReference type="PANTHER" id="PTHR45884:SF2">
    <property type="entry name" value="N-ACETYLTRANSFERASE ECO"/>
    <property type="match status" value="1"/>
</dbReference>